<keyword evidence="4 7" id="KW-0665">Pyrimidine biosynthesis</keyword>
<dbReference type="PROSITE" id="PS00156">
    <property type="entry name" value="OMPDECASE"/>
    <property type="match status" value="1"/>
</dbReference>
<dbReference type="HAMAP" id="MF_01215">
    <property type="entry name" value="OMPdecase_type2"/>
    <property type="match status" value="1"/>
</dbReference>
<dbReference type="GO" id="GO:0044205">
    <property type="term" value="P:'de novo' UMP biosynthetic process"/>
    <property type="evidence" value="ECO:0007669"/>
    <property type="project" value="UniProtKB-UniRule"/>
</dbReference>
<dbReference type="Proteomes" id="UP000199476">
    <property type="component" value="Unassembled WGS sequence"/>
</dbReference>
<dbReference type="STRING" id="321763.SAMN04488692_11431"/>
<dbReference type="InterPro" id="IPR011995">
    <property type="entry name" value="OMPdecase_type-2"/>
</dbReference>
<dbReference type="Pfam" id="PF00215">
    <property type="entry name" value="OMPdecase"/>
    <property type="match status" value="1"/>
</dbReference>
<dbReference type="EMBL" id="FNGO01000014">
    <property type="protein sequence ID" value="SDM02185.1"/>
    <property type="molecule type" value="Genomic_DNA"/>
</dbReference>
<dbReference type="SUPFAM" id="SSF51366">
    <property type="entry name" value="Ribulose-phoshate binding barrel"/>
    <property type="match status" value="1"/>
</dbReference>
<dbReference type="CDD" id="cd04725">
    <property type="entry name" value="OMP_decarboxylase_like"/>
    <property type="match status" value="1"/>
</dbReference>
<evidence type="ECO:0000313" key="10">
    <source>
        <dbReference type="Proteomes" id="UP000199476"/>
    </source>
</evidence>
<comment type="pathway">
    <text evidence="1 7">Pyrimidine metabolism; UMP biosynthesis via de novo pathway; UMP from orotate: step 2/2.</text>
</comment>
<evidence type="ECO:0000256" key="5">
    <source>
        <dbReference type="ARBA" id="ARBA00023239"/>
    </source>
</evidence>
<dbReference type="PANTHER" id="PTHR43375">
    <property type="entry name" value="OROTIDINE 5'-PHOSPHATE DECARBOXYLASE"/>
    <property type="match status" value="1"/>
</dbReference>
<comment type="similarity">
    <text evidence="2 7">Belongs to the OMP decarboxylase family. Type 2 subfamily.</text>
</comment>
<evidence type="ECO:0000259" key="8">
    <source>
        <dbReference type="SMART" id="SM00934"/>
    </source>
</evidence>
<dbReference type="Gene3D" id="3.20.20.70">
    <property type="entry name" value="Aldolase class I"/>
    <property type="match status" value="1"/>
</dbReference>
<accession>A0A1G9PVP9</accession>
<evidence type="ECO:0000256" key="2">
    <source>
        <dbReference type="ARBA" id="ARBA00008847"/>
    </source>
</evidence>
<comment type="catalytic activity">
    <reaction evidence="6 7">
        <text>orotidine 5'-phosphate + H(+) = UMP + CO2</text>
        <dbReference type="Rhea" id="RHEA:11596"/>
        <dbReference type="ChEBI" id="CHEBI:15378"/>
        <dbReference type="ChEBI" id="CHEBI:16526"/>
        <dbReference type="ChEBI" id="CHEBI:57538"/>
        <dbReference type="ChEBI" id="CHEBI:57865"/>
        <dbReference type="EC" id="4.1.1.23"/>
    </reaction>
</comment>
<protein>
    <recommendedName>
        <fullName evidence="7">Orotidine 5'-phosphate decarboxylase</fullName>
        <ecNumber evidence="7">4.1.1.23</ecNumber>
    </recommendedName>
    <alternativeName>
        <fullName evidence="7">OMP decarboxylase</fullName>
        <shortName evidence="7">OMPDCase</shortName>
        <shortName evidence="7">OMPdecase</shortName>
    </alternativeName>
</protein>
<name>A0A1G9PVP9_9FIRM</name>
<gene>
    <name evidence="7" type="primary">pyrF</name>
    <name evidence="9" type="ORF">SAMN04488692_11431</name>
</gene>
<evidence type="ECO:0000256" key="7">
    <source>
        <dbReference type="HAMAP-Rule" id="MF_01215"/>
    </source>
</evidence>
<dbReference type="InterPro" id="IPR001754">
    <property type="entry name" value="OMPdeCOase_dom"/>
</dbReference>
<feature type="active site" description="Proton donor" evidence="7">
    <location>
        <position position="107"/>
    </location>
</feature>
<organism evidence="9 10">
    <name type="scientific">Halarsenatibacter silvermanii</name>
    <dbReference type="NCBI Taxonomy" id="321763"/>
    <lineage>
        <taxon>Bacteria</taxon>
        <taxon>Bacillati</taxon>
        <taxon>Bacillota</taxon>
        <taxon>Clostridia</taxon>
        <taxon>Halanaerobiales</taxon>
        <taxon>Halarsenatibacteraceae</taxon>
        <taxon>Halarsenatibacter</taxon>
    </lineage>
</organism>
<keyword evidence="5 7" id="KW-0456">Lyase</keyword>
<dbReference type="AlphaFoldDB" id="A0A1G9PVP9"/>
<dbReference type="InterPro" id="IPR011060">
    <property type="entry name" value="RibuloseP-bd_barrel"/>
</dbReference>
<dbReference type="PANTHER" id="PTHR43375:SF1">
    <property type="entry name" value="OROTIDINE 5'-PHOSPHATE DECARBOXYLASE"/>
    <property type="match status" value="1"/>
</dbReference>
<evidence type="ECO:0000256" key="6">
    <source>
        <dbReference type="ARBA" id="ARBA00049157"/>
    </source>
</evidence>
<dbReference type="SMART" id="SM00934">
    <property type="entry name" value="OMPdecase"/>
    <property type="match status" value="1"/>
</dbReference>
<keyword evidence="3 7" id="KW-0210">Decarboxylase</keyword>
<dbReference type="GO" id="GO:0006207">
    <property type="term" value="P:'de novo' pyrimidine nucleobase biosynthetic process"/>
    <property type="evidence" value="ECO:0007669"/>
    <property type="project" value="InterPro"/>
</dbReference>
<dbReference type="OrthoDB" id="9808470at2"/>
<proteinExistence type="inferred from homology"/>
<dbReference type="NCBIfam" id="TIGR02127">
    <property type="entry name" value="pyrF_sub2"/>
    <property type="match status" value="1"/>
</dbReference>
<evidence type="ECO:0000256" key="3">
    <source>
        <dbReference type="ARBA" id="ARBA00022793"/>
    </source>
</evidence>
<keyword evidence="10" id="KW-1185">Reference proteome</keyword>
<dbReference type="RefSeq" id="WP_089760626.1">
    <property type="nucleotide sequence ID" value="NZ_FNGO01000014.1"/>
</dbReference>
<reference evidence="9 10" key="1">
    <citation type="submission" date="2016-10" db="EMBL/GenBank/DDBJ databases">
        <authorList>
            <person name="de Groot N.N."/>
        </authorList>
    </citation>
    <scope>NUCLEOTIDE SEQUENCE [LARGE SCALE GENOMIC DNA]</scope>
    <source>
        <strain evidence="9 10">SLAS-1</strain>
    </source>
</reference>
<evidence type="ECO:0000256" key="4">
    <source>
        <dbReference type="ARBA" id="ARBA00022975"/>
    </source>
</evidence>
<evidence type="ECO:0000256" key="1">
    <source>
        <dbReference type="ARBA" id="ARBA00004861"/>
    </source>
</evidence>
<dbReference type="UniPathway" id="UPA00070">
    <property type="reaction ID" value="UER00120"/>
</dbReference>
<dbReference type="InterPro" id="IPR013785">
    <property type="entry name" value="Aldolase_TIM"/>
</dbReference>
<sequence length="316" mass="34454">MNFADRIIEEVLVKKSHVCVGLDPRWQRIPRSLRKNYGGSRPDTAEAARQVIEAFNEGLLEAVKDTAVAVKPQIAFYEIYGEKGIEAFWNTVKIAQNKGLLVIGDVKRNDIGSTAAAYSRAYLENSSPVRDNDRVLPDAITINPYFGSDGIEPFLQSCEKNDRGVFILVRTSNPSAAEVQDQKLVDGATVGEKIAGMVAEWGDSLKGENGYSPVGAVVGASCREEAAELRARMSSSYFLVPGYGAQGGGVEDVIPCFDYEGLGALVNSSRGIDYAYEKDEYSDDYRRAAKKAVQDMSEKINSALAEDPGLAWEEAE</sequence>
<dbReference type="EC" id="4.1.1.23" evidence="7"/>
<dbReference type="InterPro" id="IPR018089">
    <property type="entry name" value="OMPdecase_AS"/>
</dbReference>
<dbReference type="GO" id="GO:0004590">
    <property type="term" value="F:orotidine-5'-phosphate decarboxylase activity"/>
    <property type="evidence" value="ECO:0007669"/>
    <property type="project" value="UniProtKB-UniRule"/>
</dbReference>
<evidence type="ECO:0000313" key="9">
    <source>
        <dbReference type="EMBL" id="SDM02185.1"/>
    </source>
</evidence>
<feature type="domain" description="Orotidine 5'-phosphate decarboxylase" evidence="8">
    <location>
        <begin position="17"/>
        <end position="285"/>
    </location>
</feature>